<dbReference type="Pfam" id="PF08883">
    <property type="entry name" value="DOPA_dioxygen"/>
    <property type="match status" value="1"/>
</dbReference>
<gene>
    <name evidence="2" type="ORF">BV898_09493</name>
</gene>
<dbReference type="PANTHER" id="PTHR36423">
    <property type="entry name" value="AFR070WP"/>
    <property type="match status" value="1"/>
</dbReference>
<sequence length="176" mass="19866">MFLLAVFLMSNIVVVPAESWDTNEIIGYHFHTYFFQTNNASTRLAQTFRQAIQQQIDGGFLRGCRLNHFNTVPRGPHPIGSYETCCNSSSLSRASSWFMQNHGDLSILLHPLTRWEILDHTTRSMWLGKSMPLDLSALSEDLGDDLDHCLPIPGVVVLGPAPRPTRPTNSAQRSRW</sequence>
<keyword evidence="1" id="KW-0732">Signal</keyword>
<dbReference type="AlphaFoldDB" id="A0A1W0WMC4"/>
<reference evidence="3" key="1">
    <citation type="submission" date="2017-01" db="EMBL/GenBank/DDBJ databases">
        <title>Comparative genomics of anhydrobiosis in the tardigrade Hypsibius dujardini.</title>
        <authorList>
            <person name="Yoshida Y."/>
            <person name="Koutsovoulos G."/>
            <person name="Laetsch D."/>
            <person name="Stevens L."/>
            <person name="Kumar S."/>
            <person name="Horikawa D."/>
            <person name="Ishino K."/>
            <person name="Komine S."/>
            <person name="Tomita M."/>
            <person name="Blaxter M."/>
            <person name="Arakawa K."/>
        </authorList>
    </citation>
    <scope>NUCLEOTIDE SEQUENCE [LARGE SCALE GENOMIC DNA]</scope>
    <source>
        <strain evidence="3">Z151</strain>
    </source>
</reference>
<organism evidence="2 3">
    <name type="scientific">Hypsibius exemplaris</name>
    <name type="common">Freshwater tardigrade</name>
    <dbReference type="NCBI Taxonomy" id="2072580"/>
    <lineage>
        <taxon>Eukaryota</taxon>
        <taxon>Metazoa</taxon>
        <taxon>Ecdysozoa</taxon>
        <taxon>Tardigrada</taxon>
        <taxon>Eutardigrada</taxon>
        <taxon>Parachela</taxon>
        <taxon>Hypsibioidea</taxon>
        <taxon>Hypsibiidae</taxon>
        <taxon>Hypsibius</taxon>
    </lineage>
</organism>
<name>A0A1W0WMC4_HYPEX</name>
<protein>
    <submittedName>
        <fullName evidence="2">DOPA 4,5-dioxygenase</fullName>
    </submittedName>
</protein>
<dbReference type="Proteomes" id="UP000192578">
    <property type="component" value="Unassembled WGS sequence"/>
</dbReference>
<dbReference type="Gene3D" id="3.30.70.1240">
    <property type="entry name" value="DOPA-like domains"/>
    <property type="match status" value="1"/>
</dbReference>
<evidence type="ECO:0000313" key="3">
    <source>
        <dbReference type="Proteomes" id="UP000192578"/>
    </source>
</evidence>
<dbReference type="SUPFAM" id="SSF143410">
    <property type="entry name" value="DOPA-like"/>
    <property type="match status" value="1"/>
</dbReference>
<dbReference type="SMR" id="A0A1W0WMC4"/>
<keyword evidence="3" id="KW-1185">Reference proteome</keyword>
<feature type="signal peptide" evidence="1">
    <location>
        <begin position="1"/>
        <end position="17"/>
    </location>
</feature>
<evidence type="ECO:0000256" key="1">
    <source>
        <dbReference type="SAM" id="SignalP"/>
    </source>
</evidence>
<feature type="chain" id="PRO_5013297605" evidence="1">
    <location>
        <begin position="18"/>
        <end position="176"/>
    </location>
</feature>
<dbReference type="PANTHER" id="PTHR36423:SF2">
    <property type="entry name" value="AFR070WP"/>
    <property type="match status" value="1"/>
</dbReference>
<dbReference type="EMBL" id="MTYJ01000075">
    <property type="protein sequence ID" value="OQV16348.1"/>
    <property type="molecule type" value="Genomic_DNA"/>
</dbReference>
<proteinExistence type="predicted"/>
<dbReference type="InterPro" id="IPR023389">
    <property type="entry name" value="DOPA-like_sf"/>
</dbReference>
<evidence type="ECO:0000313" key="2">
    <source>
        <dbReference type="EMBL" id="OQV16348.1"/>
    </source>
</evidence>
<dbReference type="InterPro" id="IPR014980">
    <property type="entry name" value="DOPA_dioxygen"/>
</dbReference>
<comment type="caution">
    <text evidence="2">The sequence shown here is derived from an EMBL/GenBank/DDBJ whole genome shotgun (WGS) entry which is preliminary data.</text>
</comment>
<dbReference type="OrthoDB" id="9970095at2759"/>
<accession>A0A1W0WMC4</accession>